<dbReference type="AlphaFoldDB" id="A0A0A9HEU8"/>
<keyword evidence="1" id="KW-1133">Transmembrane helix</keyword>
<name>A0A0A9HEU8_ARUDO</name>
<feature type="transmembrane region" description="Helical" evidence="1">
    <location>
        <begin position="12"/>
        <end position="31"/>
    </location>
</feature>
<keyword evidence="1" id="KW-0472">Membrane</keyword>
<dbReference type="EMBL" id="GBRH01164520">
    <property type="protein sequence ID" value="JAE33376.1"/>
    <property type="molecule type" value="Transcribed_RNA"/>
</dbReference>
<reference evidence="2" key="2">
    <citation type="journal article" date="2015" name="Data Brief">
        <title>Shoot transcriptome of the giant reed, Arundo donax.</title>
        <authorList>
            <person name="Barrero R.A."/>
            <person name="Guerrero F.D."/>
            <person name="Moolhuijzen P."/>
            <person name="Goolsby J.A."/>
            <person name="Tidwell J."/>
            <person name="Bellgard S.E."/>
            <person name="Bellgard M.I."/>
        </authorList>
    </citation>
    <scope>NUCLEOTIDE SEQUENCE</scope>
    <source>
        <tissue evidence="2">Shoot tissue taken approximately 20 cm above the soil surface</tissue>
    </source>
</reference>
<keyword evidence="1" id="KW-0812">Transmembrane</keyword>
<protein>
    <submittedName>
        <fullName evidence="2">Uncharacterized protein</fullName>
    </submittedName>
</protein>
<sequence length="44" mass="5327">MSKWLNLLLAMFYNWIQMILQFIFFSQMYMLNQGNGLMFQGQEG</sequence>
<reference evidence="2" key="1">
    <citation type="submission" date="2014-09" db="EMBL/GenBank/DDBJ databases">
        <authorList>
            <person name="Magalhaes I.L.F."/>
            <person name="Oliveira U."/>
            <person name="Santos F.R."/>
            <person name="Vidigal T.H.D.A."/>
            <person name="Brescovit A.D."/>
            <person name="Santos A.J."/>
        </authorList>
    </citation>
    <scope>NUCLEOTIDE SEQUENCE</scope>
    <source>
        <tissue evidence="2">Shoot tissue taken approximately 20 cm above the soil surface</tissue>
    </source>
</reference>
<organism evidence="2">
    <name type="scientific">Arundo donax</name>
    <name type="common">Giant reed</name>
    <name type="synonym">Donax arundinaceus</name>
    <dbReference type="NCBI Taxonomy" id="35708"/>
    <lineage>
        <taxon>Eukaryota</taxon>
        <taxon>Viridiplantae</taxon>
        <taxon>Streptophyta</taxon>
        <taxon>Embryophyta</taxon>
        <taxon>Tracheophyta</taxon>
        <taxon>Spermatophyta</taxon>
        <taxon>Magnoliopsida</taxon>
        <taxon>Liliopsida</taxon>
        <taxon>Poales</taxon>
        <taxon>Poaceae</taxon>
        <taxon>PACMAD clade</taxon>
        <taxon>Arundinoideae</taxon>
        <taxon>Arundineae</taxon>
        <taxon>Arundo</taxon>
    </lineage>
</organism>
<evidence type="ECO:0000256" key="1">
    <source>
        <dbReference type="SAM" id="Phobius"/>
    </source>
</evidence>
<proteinExistence type="predicted"/>
<accession>A0A0A9HEU8</accession>
<evidence type="ECO:0000313" key="2">
    <source>
        <dbReference type="EMBL" id="JAE33376.1"/>
    </source>
</evidence>